<keyword evidence="1" id="KW-0812">Transmembrane</keyword>
<dbReference type="AlphaFoldDB" id="A0A7G9QJ31"/>
<feature type="transmembrane region" description="Helical" evidence="1">
    <location>
        <begin position="52"/>
        <end position="72"/>
    </location>
</feature>
<keyword evidence="1" id="KW-0472">Membrane</keyword>
<keyword evidence="1" id="KW-1133">Transmembrane helix</keyword>
<accession>A0A7G9QJ31</accession>
<name>A0A7G9QJ31_9SPHI</name>
<dbReference type="EMBL" id="CP060723">
    <property type="protein sequence ID" value="QNN43356.1"/>
    <property type="molecule type" value="Genomic_DNA"/>
</dbReference>
<reference evidence="2 3" key="1">
    <citation type="submission" date="2020-08" db="EMBL/GenBank/DDBJ databases">
        <title>Genome sequence of Pedobacter roseus KACC 11594T.</title>
        <authorList>
            <person name="Hyun D.-W."/>
            <person name="Bae J.-W."/>
        </authorList>
    </citation>
    <scope>NUCLEOTIDE SEQUENCE [LARGE SCALE GENOMIC DNA]</scope>
    <source>
        <strain evidence="2 3">KACC 11594</strain>
    </source>
</reference>
<keyword evidence="3" id="KW-1185">Reference proteome</keyword>
<feature type="transmembrane region" description="Helical" evidence="1">
    <location>
        <begin position="12"/>
        <end position="31"/>
    </location>
</feature>
<evidence type="ECO:0000313" key="2">
    <source>
        <dbReference type="EMBL" id="QNN43356.1"/>
    </source>
</evidence>
<organism evidence="2 3">
    <name type="scientific">Pedobacter roseus</name>
    <dbReference type="NCBI Taxonomy" id="336820"/>
    <lineage>
        <taxon>Bacteria</taxon>
        <taxon>Pseudomonadati</taxon>
        <taxon>Bacteroidota</taxon>
        <taxon>Sphingobacteriia</taxon>
        <taxon>Sphingobacteriales</taxon>
        <taxon>Sphingobacteriaceae</taxon>
        <taxon>Pedobacter</taxon>
    </lineage>
</organism>
<protein>
    <submittedName>
        <fullName evidence="2">Uncharacterized protein</fullName>
    </submittedName>
</protein>
<dbReference type="Proteomes" id="UP000515806">
    <property type="component" value="Chromosome"/>
</dbReference>
<evidence type="ECO:0000313" key="3">
    <source>
        <dbReference type="Proteomes" id="UP000515806"/>
    </source>
</evidence>
<evidence type="ECO:0000256" key="1">
    <source>
        <dbReference type="SAM" id="Phobius"/>
    </source>
</evidence>
<sequence length="99" mass="11300">MDEFNEAFKKHPITWTIFIIYTIGWALPLTINVFFAKSMENLPHQKDHHSPIIGLLTLSVLYFLVNLTLGFIGGKNNVYLKFSGYIGISMILFTSIYNG</sequence>
<dbReference type="RefSeq" id="WP_187593842.1">
    <property type="nucleotide sequence ID" value="NZ_CP060723.1"/>
</dbReference>
<proteinExistence type="predicted"/>
<feature type="transmembrane region" description="Helical" evidence="1">
    <location>
        <begin position="78"/>
        <end position="97"/>
    </location>
</feature>
<gene>
    <name evidence="2" type="ORF">H9L23_04425</name>
</gene>
<dbReference type="KEGG" id="proe:H9L23_04425"/>